<evidence type="ECO:0000256" key="3">
    <source>
        <dbReference type="ARBA" id="ARBA00022989"/>
    </source>
</evidence>
<keyword evidence="3 6" id="KW-1133">Transmembrane helix</keyword>
<evidence type="ECO:0000256" key="1">
    <source>
        <dbReference type="ARBA" id="ARBA00004141"/>
    </source>
</evidence>
<evidence type="ECO:0000256" key="6">
    <source>
        <dbReference type="SAM" id="Phobius"/>
    </source>
</evidence>
<evidence type="ECO:0008006" key="8">
    <source>
        <dbReference type="Google" id="ProtNLM"/>
    </source>
</evidence>
<protein>
    <recommendedName>
        <fullName evidence="8">Secretory carrier membrane protein</fullName>
    </recommendedName>
</protein>
<dbReference type="EMBL" id="HBHK01022281">
    <property type="protein sequence ID" value="CAD9700181.1"/>
    <property type="molecule type" value="Transcribed_RNA"/>
</dbReference>
<evidence type="ECO:0000256" key="2">
    <source>
        <dbReference type="ARBA" id="ARBA00022692"/>
    </source>
</evidence>
<feature type="region of interest" description="Disordered" evidence="5">
    <location>
        <begin position="51"/>
        <end position="84"/>
    </location>
</feature>
<keyword evidence="4 6" id="KW-0472">Membrane</keyword>
<feature type="transmembrane region" description="Helical" evidence="6">
    <location>
        <begin position="242"/>
        <end position="268"/>
    </location>
</feature>
<evidence type="ECO:0000256" key="4">
    <source>
        <dbReference type="ARBA" id="ARBA00023136"/>
    </source>
</evidence>
<dbReference type="AlphaFoldDB" id="A0A7S2SHC4"/>
<comment type="subcellular location">
    <subcellularLocation>
        <location evidence="1">Membrane</location>
        <topology evidence="1">Multi-pass membrane protein</topology>
    </subcellularLocation>
</comment>
<feature type="compositionally biased region" description="Basic and acidic residues" evidence="5">
    <location>
        <begin position="71"/>
        <end position="84"/>
    </location>
</feature>
<feature type="transmembrane region" description="Helical" evidence="6">
    <location>
        <begin position="161"/>
        <end position="182"/>
    </location>
</feature>
<keyword evidence="2 6" id="KW-0812">Transmembrane</keyword>
<evidence type="ECO:0000256" key="5">
    <source>
        <dbReference type="SAM" id="MobiDB-lite"/>
    </source>
</evidence>
<evidence type="ECO:0000313" key="7">
    <source>
        <dbReference type="EMBL" id="CAD9700181.1"/>
    </source>
</evidence>
<feature type="transmembrane region" description="Helical" evidence="6">
    <location>
        <begin position="202"/>
        <end position="222"/>
    </location>
</feature>
<feature type="region of interest" description="Disordered" evidence="5">
    <location>
        <begin position="1"/>
        <end position="29"/>
    </location>
</feature>
<organism evidence="7">
    <name type="scientific">Mucochytrium quahogii</name>
    <dbReference type="NCBI Taxonomy" id="96639"/>
    <lineage>
        <taxon>Eukaryota</taxon>
        <taxon>Sar</taxon>
        <taxon>Stramenopiles</taxon>
        <taxon>Bigyra</taxon>
        <taxon>Labyrinthulomycetes</taxon>
        <taxon>Thraustochytrida</taxon>
        <taxon>Thraustochytriidae</taxon>
        <taxon>Mucochytrium</taxon>
    </lineage>
</organism>
<dbReference type="Pfam" id="PF04144">
    <property type="entry name" value="SCAMP"/>
    <property type="match status" value="1"/>
</dbReference>
<proteinExistence type="predicted"/>
<reference evidence="7" key="1">
    <citation type="submission" date="2021-01" db="EMBL/GenBank/DDBJ databases">
        <authorList>
            <person name="Corre E."/>
            <person name="Pelletier E."/>
            <person name="Niang G."/>
            <person name="Scheremetjew M."/>
            <person name="Finn R."/>
            <person name="Kale V."/>
            <person name="Holt S."/>
            <person name="Cochrane G."/>
            <person name="Meng A."/>
            <person name="Brown T."/>
            <person name="Cohen L."/>
        </authorList>
    </citation>
    <scope>NUCLEOTIDE SEQUENCE</scope>
    <source>
        <strain evidence="7">NY070348D</strain>
    </source>
</reference>
<name>A0A7S2SHC4_9STRA</name>
<dbReference type="InterPro" id="IPR007273">
    <property type="entry name" value="SCAMP"/>
</dbReference>
<sequence length="280" mass="31355">MSGGDSNPFHAAFENDGADSDALLNPSPYQLGSIYGEDTMSLLDNEFSHQENDVEQGVGIGPPPVPASRSRNRDAPVTHERERTKTKQNGHWCCNLILCYSECREYSRTLSQLNGSQGSSLVRQGMYLHWISMVAYLLNFIVFSTLWAGKPATSGVNRNELASFMSWIWAAVYLVVGSYFSWYGWVKPMFQNINSDTGEQTLWFKISFFLFFFLSVYLFAGIPGTGSAGLIAVLEIRNWVPGFQATTVLCAIFTTLQGITVCWSLYLYRAVSLHRSINLN</sequence>
<feature type="transmembrane region" description="Helical" evidence="6">
    <location>
        <begin position="127"/>
        <end position="149"/>
    </location>
</feature>
<dbReference type="GO" id="GO:0016020">
    <property type="term" value="C:membrane"/>
    <property type="evidence" value="ECO:0007669"/>
    <property type="project" value="UniProtKB-SubCell"/>
</dbReference>
<gene>
    <name evidence="7" type="ORF">QSP1433_LOCUS14161</name>
</gene>
<dbReference type="GO" id="GO:0015031">
    <property type="term" value="P:protein transport"/>
    <property type="evidence" value="ECO:0007669"/>
    <property type="project" value="InterPro"/>
</dbReference>
<accession>A0A7S2SHC4</accession>